<comment type="caution">
    <text evidence="2">The sequence shown here is derived from an EMBL/GenBank/DDBJ whole genome shotgun (WGS) entry which is preliminary data.</text>
</comment>
<sequence length="165" mass="17789">MTSFTPTGIALVLLAFATPAAFAADPDTDAMLIAELACEAPPDPIFALRRLIENERLVLDEPLLADSSTCWPLDPQIEAGTVGFSHICAASEDPGLIAQYPHLFWRGPGTSPGEELTLVSDDSEKALRDWAMAEFAVGNPAYNIMPSHRFEGATEISCNSLTFTY</sequence>
<feature type="signal peptide" evidence="1">
    <location>
        <begin position="1"/>
        <end position="23"/>
    </location>
</feature>
<name>A0A316GJX0_9RHOB</name>
<proteinExistence type="predicted"/>
<evidence type="ECO:0000256" key="1">
    <source>
        <dbReference type="SAM" id="SignalP"/>
    </source>
</evidence>
<protein>
    <submittedName>
        <fullName evidence="2">Uncharacterized protein</fullName>
    </submittedName>
</protein>
<organism evidence="2 3">
    <name type="scientific">Roseicyclus mahoneyensis</name>
    <dbReference type="NCBI Taxonomy" id="164332"/>
    <lineage>
        <taxon>Bacteria</taxon>
        <taxon>Pseudomonadati</taxon>
        <taxon>Pseudomonadota</taxon>
        <taxon>Alphaproteobacteria</taxon>
        <taxon>Rhodobacterales</taxon>
        <taxon>Roseobacteraceae</taxon>
        <taxon>Roseicyclus</taxon>
    </lineage>
</organism>
<feature type="chain" id="PRO_5016453266" evidence="1">
    <location>
        <begin position="24"/>
        <end position="165"/>
    </location>
</feature>
<keyword evidence="3" id="KW-1185">Reference proteome</keyword>
<dbReference type="Proteomes" id="UP000245708">
    <property type="component" value="Unassembled WGS sequence"/>
</dbReference>
<gene>
    <name evidence="2" type="ORF">C7455_10230</name>
</gene>
<dbReference type="EMBL" id="QGGW01000002">
    <property type="protein sequence ID" value="PWK61345.1"/>
    <property type="molecule type" value="Genomic_DNA"/>
</dbReference>
<evidence type="ECO:0000313" key="3">
    <source>
        <dbReference type="Proteomes" id="UP000245708"/>
    </source>
</evidence>
<reference evidence="2 3" key="1">
    <citation type="submission" date="2018-05" db="EMBL/GenBank/DDBJ databases">
        <title>Genomic Encyclopedia of Type Strains, Phase IV (KMG-IV): sequencing the most valuable type-strain genomes for metagenomic binning, comparative biology and taxonomic classification.</title>
        <authorList>
            <person name="Goeker M."/>
        </authorList>
    </citation>
    <scope>NUCLEOTIDE SEQUENCE [LARGE SCALE GENOMIC DNA]</scope>
    <source>
        <strain evidence="2 3">DSM 16097</strain>
    </source>
</reference>
<dbReference type="AlphaFoldDB" id="A0A316GJX0"/>
<evidence type="ECO:0000313" key="2">
    <source>
        <dbReference type="EMBL" id="PWK61345.1"/>
    </source>
</evidence>
<accession>A0A316GJX0</accession>
<keyword evidence="1" id="KW-0732">Signal</keyword>